<dbReference type="AlphaFoldDB" id="A0A0A9H7G0"/>
<accession>A0A0A9H7G0</accession>
<evidence type="ECO:0000313" key="1">
    <source>
        <dbReference type="EMBL" id="JAE31744.1"/>
    </source>
</evidence>
<reference evidence="1" key="2">
    <citation type="journal article" date="2015" name="Data Brief">
        <title>Shoot transcriptome of the giant reed, Arundo donax.</title>
        <authorList>
            <person name="Barrero R.A."/>
            <person name="Guerrero F.D."/>
            <person name="Moolhuijzen P."/>
            <person name="Goolsby J.A."/>
            <person name="Tidwell J."/>
            <person name="Bellgard S.E."/>
            <person name="Bellgard M.I."/>
        </authorList>
    </citation>
    <scope>NUCLEOTIDE SEQUENCE</scope>
    <source>
        <tissue evidence="1">Shoot tissue taken approximately 20 cm above the soil surface</tissue>
    </source>
</reference>
<protein>
    <submittedName>
        <fullName evidence="1">Uncharacterized protein</fullName>
    </submittedName>
</protein>
<reference evidence="1" key="1">
    <citation type="submission" date="2014-09" db="EMBL/GenBank/DDBJ databases">
        <authorList>
            <person name="Magalhaes I.L.F."/>
            <person name="Oliveira U."/>
            <person name="Santos F.R."/>
            <person name="Vidigal T.H.D.A."/>
            <person name="Brescovit A.D."/>
            <person name="Santos A.J."/>
        </authorList>
    </citation>
    <scope>NUCLEOTIDE SEQUENCE</scope>
    <source>
        <tissue evidence="1">Shoot tissue taken approximately 20 cm above the soil surface</tissue>
    </source>
</reference>
<proteinExistence type="predicted"/>
<dbReference type="EMBL" id="GBRH01166152">
    <property type="protein sequence ID" value="JAE31744.1"/>
    <property type="molecule type" value="Transcribed_RNA"/>
</dbReference>
<name>A0A0A9H7G0_ARUDO</name>
<organism evidence="1">
    <name type="scientific">Arundo donax</name>
    <name type="common">Giant reed</name>
    <name type="synonym">Donax arundinaceus</name>
    <dbReference type="NCBI Taxonomy" id="35708"/>
    <lineage>
        <taxon>Eukaryota</taxon>
        <taxon>Viridiplantae</taxon>
        <taxon>Streptophyta</taxon>
        <taxon>Embryophyta</taxon>
        <taxon>Tracheophyta</taxon>
        <taxon>Spermatophyta</taxon>
        <taxon>Magnoliopsida</taxon>
        <taxon>Liliopsida</taxon>
        <taxon>Poales</taxon>
        <taxon>Poaceae</taxon>
        <taxon>PACMAD clade</taxon>
        <taxon>Arundinoideae</taxon>
        <taxon>Arundineae</taxon>
        <taxon>Arundo</taxon>
    </lineage>
</organism>
<sequence>MHLRNSCMTSEIPAIPSASSVDGEALVAKDHRHWVCDINHVSGSQPFQKTVKMLKHINAKTQKDLTHCSKNCYISHTTESRQPLSLITTEHLAKLADKNFFNVLL</sequence>